<accession>A0AAD9ZHZ7</accession>
<protein>
    <recommendedName>
        <fullName evidence="4">Azaphilone pigments biosynthesis cluster protein L N-terminal domain-containing protein</fullName>
    </recommendedName>
</protein>
<dbReference type="InterPro" id="IPR031348">
    <property type="entry name" value="PigL_N"/>
</dbReference>
<feature type="signal peptide" evidence="3">
    <location>
        <begin position="1"/>
        <end position="18"/>
    </location>
</feature>
<feature type="domain" description="Azaphilone pigments biosynthesis cluster protein L N-terminal" evidence="4">
    <location>
        <begin position="2"/>
        <end position="191"/>
    </location>
</feature>
<keyword evidence="6" id="KW-1185">Reference proteome</keyword>
<organism evidence="5 6">
    <name type="scientific">Lepraria neglecta</name>
    <dbReference type="NCBI Taxonomy" id="209136"/>
    <lineage>
        <taxon>Eukaryota</taxon>
        <taxon>Fungi</taxon>
        <taxon>Dikarya</taxon>
        <taxon>Ascomycota</taxon>
        <taxon>Pezizomycotina</taxon>
        <taxon>Lecanoromycetes</taxon>
        <taxon>OSLEUM clade</taxon>
        <taxon>Lecanoromycetidae</taxon>
        <taxon>Lecanorales</taxon>
        <taxon>Lecanorineae</taxon>
        <taxon>Stereocaulaceae</taxon>
        <taxon>Lepraria</taxon>
    </lineage>
</organism>
<keyword evidence="1" id="KW-0175">Coiled coil</keyword>
<reference evidence="5" key="1">
    <citation type="submission" date="2022-11" db="EMBL/GenBank/DDBJ databases">
        <title>Chromosomal genome sequence assembly and mating type (MAT) locus characterization of the leprose asexual lichenized fungus Lepraria neglecta (Nyl.) Erichsen.</title>
        <authorList>
            <person name="Allen J.L."/>
            <person name="Pfeffer B."/>
        </authorList>
    </citation>
    <scope>NUCLEOTIDE SEQUENCE</scope>
    <source>
        <strain evidence="5">Allen 5258</strain>
    </source>
</reference>
<dbReference type="Pfam" id="PF17111">
    <property type="entry name" value="PigL_N"/>
    <property type="match status" value="1"/>
</dbReference>
<sequence>MAEVVGLAAGLLALTTAAYQTSKALHEAISSFRSQQKTIKDFEADSDSLTTVLDQIREWIQNAKDIERLEPLRQPIYCCMQACQEMHEMIDACTVHTTDARQSVRDWLNMQFRGKSFEETKQRLSSYKSTLSIAFNLSTITQDSLEQLKELISGTKEDLEDQLAQVQRHIETAEASLRVVLQDDQARLQSCLNSLAQVQQIANNIRPSVFIQDNRAGQGSRTIFGTDTSQPQFNLTVSGNEAQQDAVMGSGVYTPQTLQALLGDTRKGDLAFAVQALQTQTQSSDKSALQSIANQLTAERSTRTWRINPLPNLIDSDHTHTAEDAQPPPATYRRENSGRYIEYIERRSE</sequence>
<dbReference type="Proteomes" id="UP001276659">
    <property type="component" value="Unassembled WGS sequence"/>
</dbReference>
<evidence type="ECO:0000256" key="2">
    <source>
        <dbReference type="SAM" id="MobiDB-lite"/>
    </source>
</evidence>
<evidence type="ECO:0000313" key="6">
    <source>
        <dbReference type="Proteomes" id="UP001276659"/>
    </source>
</evidence>
<comment type="caution">
    <text evidence="5">The sequence shown here is derived from an EMBL/GenBank/DDBJ whole genome shotgun (WGS) entry which is preliminary data.</text>
</comment>
<gene>
    <name evidence="5" type="ORF">OEA41_000115</name>
</gene>
<evidence type="ECO:0000256" key="1">
    <source>
        <dbReference type="SAM" id="Coils"/>
    </source>
</evidence>
<dbReference type="EMBL" id="JASNWA010000003">
    <property type="protein sequence ID" value="KAK3177983.1"/>
    <property type="molecule type" value="Genomic_DNA"/>
</dbReference>
<proteinExistence type="predicted"/>
<name>A0AAD9ZHZ7_9LECA</name>
<evidence type="ECO:0000313" key="5">
    <source>
        <dbReference type="EMBL" id="KAK3177983.1"/>
    </source>
</evidence>
<feature type="region of interest" description="Disordered" evidence="2">
    <location>
        <begin position="311"/>
        <end position="337"/>
    </location>
</feature>
<dbReference type="AlphaFoldDB" id="A0AAD9ZHZ7"/>
<feature type="chain" id="PRO_5041914063" description="Azaphilone pigments biosynthesis cluster protein L N-terminal domain-containing protein" evidence="3">
    <location>
        <begin position="19"/>
        <end position="349"/>
    </location>
</feature>
<feature type="coiled-coil region" evidence="1">
    <location>
        <begin position="145"/>
        <end position="176"/>
    </location>
</feature>
<evidence type="ECO:0000259" key="4">
    <source>
        <dbReference type="Pfam" id="PF17111"/>
    </source>
</evidence>
<keyword evidence="3" id="KW-0732">Signal</keyword>
<evidence type="ECO:0000256" key="3">
    <source>
        <dbReference type="SAM" id="SignalP"/>
    </source>
</evidence>